<reference evidence="3 4" key="1">
    <citation type="journal article" date="2018" name="Nat. Ecol. Evol.">
        <title>Pezizomycetes genomes reveal the molecular basis of ectomycorrhizal truffle lifestyle.</title>
        <authorList>
            <person name="Murat C."/>
            <person name="Payen T."/>
            <person name="Noel B."/>
            <person name="Kuo A."/>
            <person name="Morin E."/>
            <person name="Chen J."/>
            <person name="Kohler A."/>
            <person name="Krizsan K."/>
            <person name="Balestrini R."/>
            <person name="Da Silva C."/>
            <person name="Montanini B."/>
            <person name="Hainaut M."/>
            <person name="Levati E."/>
            <person name="Barry K.W."/>
            <person name="Belfiori B."/>
            <person name="Cichocki N."/>
            <person name="Clum A."/>
            <person name="Dockter R.B."/>
            <person name="Fauchery L."/>
            <person name="Guy J."/>
            <person name="Iotti M."/>
            <person name="Le Tacon F."/>
            <person name="Lindquist E.A."/>
            <person name="Lipzen A."/>
            <person name="Malagnac F."/>
            <person name="Mello A."/>
            <person name="Molinier V."/>
            <person name="Miyauchi S."/>
            <person name="Poulain J."/>
            <person name="Riccioni C."/>
            <person name="Rubini A."/>
            <person name="Sitrit Y."/>
            <person name="Splivallo R."/>
            <person name="Traeger S."/>
            <person name="Wang M."/>
            <person name="Zifcakova L."/>
            <person name="Wipf D."/>
            <person name="Zambonelli A."/>
            <person name="Paolocci F."/>
            <person name="Nowrousian M."/>
            <person name="Ottonello S."/>
            <person name="Baldrian P."/>
            <person name="Spatafora J.W."/>
            <person name="Henrissat B."/>
            <person name="Nagy L.G."/>
            <person name="Aury J.M."/>
            <person name="Wincker P."/>
            <person name="Grigoriev I.V."/>
            <person name="Bonfante P."/>
            <person name="Martin F.M."/>
        </authorList>
    </citation>
    <scope>NUCLEOTIDE SEQUENCE [LARGE SCALE GENOMIC DNA]</scope>
    <source>
        <strain evidence="3 4">CCBAS932</strain>
    </source>
</reference>
<feature type="compositionally biased region" description="Low complexity" evidence="2">
    <location>
        <begin position="1"/>
        <end position="13"/>
    </location>
</feature>
<feature type="compositionally biased region" description="Acidic residues" evidence="2">
    <location>
        <begin position="350"/>
        <end position="364"/>
    </location>
</feature>
<feature type="compositionally biased region" description="Low complexity" evidence="2">
    <location>
        <begin position="169"/>
        <end position="180"/>
    </location>
</feature>
<dbReference type="AlphaFoldDB" id="A0A3N4KK50"/>
<evidence type="ECO:0000313" key="4">
    <source>
        <dbReference type="Proteomes" id="UP000277580"/>
    </source>
</evidence>
<gene>
    <name evidence="3" type="ORF">P167DRAFT_539085</name>
</gene>
<sequence>MSSTQAESSSAATPRESRKKGRMPGSKNFTDHEIFTYIKFIHDRLPTGFGEWDTVYKEYNKWAESNGFTKRPQESLKKQWNQRVNAIKTIDDPRCPWDVQLVKKILQEIEAGHQIYNIDDSDGSTLEGNPNRNSSNSNNANSESAPPPATSQNHPHNILPMGGVGAGAGPFTPFSPSGSSLEQEGFNNPHPRSPINSPLQSTAEQQQRRLPQQIDGAQPSHPPATTPSVQSSNEFRRPSRPQQSSQDPEIGRFLEFSRQADHEPKTTVHHFLERESYEKSLQIIRLEDKLERIQSRHADELARLQEKVERLDRRNRKLEQDNHVLKIKHMLLRGDNGDGKRKRSRISLDIESEKEDGEESDDEGAAYTVAPEAVHEQL</sequence>
<feature type="region of interest" description="Disordered" evidence="2">
    <location>
        <begin position="1"/>
        <end position="28"/>
    </location>
</feature>
<keyword evidence="4" id="KW-1185">Reference proteome</keyword>
<evidence type="ECO:0000256" key="2">
    <source>
        <dbReference type="SAM" id="MobiDB-lite"/>
    </source>
</evidence>
<protein>
    <submittedName>
        <fullName evidence="3">Uncharacterized protein</fullName>
    </submittedName>
</protein>
<name>A0A3N4KK50_9PEZI</name>
<dbReference type="PANTHER" id="PTHR34409">
    <property type="entry name" value="SET DOMAIN-CONTAINING PROTEIN"/>
    <property type="match status" value="1"/>
</dbReference>
<feature type="coiled-coil region" evidence="1">
    <location>
        <begin position="283"/>
        <end position="328"/>
    </location>
</feature>
<evidence type="ECO:0000313" key="3">
    <source>
        <dbReference type="EMBL" id="RPB08701.1"/>
    </source>
</evidence>
<dbReference type="STRING" id="1392247.A0A3N4KK50"/>
<dbReference type="EMBL" id="ML119160">
    <property type="protein sequence ID" value="RPB08701.1"/>
    <property type="molecule type" value="Genomic_DNA"/>
</dbReference>
<organism evidence="3 4">
    <name type="scientific">Morchella conica CCBAS932</name>
    <dbReference type="NCBI Taxonomy" id="1392247"/>
    <lineage>
        <taxon>Eukaryota</taxon>
        <taxon>Fungi</taxon>
        <taxon>Dikarya</taxon>
        <taxon>Ascomycota</taxon>
        <taxon>Pezizomycotina</taxon>
        <taxon>Pezizomycetes</taxon>
        <taxon>Pezizales</taxon>
        <taxon>Morchellaceae</taxon>
        <taxon>Morchella</taxon>
    </lineage>
</organism>
<dbReference type="InParanoid" id="A0A3N4KK50"/>
<feature type="region of interest" description="Disordered" evidence="2">
    <location>
        <begin position="334"/>
        <end position="378"/>
    </location>
</feature>
<dbReference type="PANTHER" id="PTHR34409:SF1">
    <property type="entry name" value="MYB-LIKE DOMAIN-CONTAINING PROTEIN"/>
    <property type="match status" value="1"/>
</dbReference>
<feature type="region of interest" description="Disordered" evidence="2">
    <location>
        <begin position="117"/>
        <end position="248"/>
    </location>
</feature>
<dbReference type="Proteomes" id="UP000277580">
    <property type="component" value="Unassembled WGS sequence"/>
</dbReference>
<evidence type="ECO:0000256" key="1">
    <source>
        <dbReference type="SAM" id="Coils"/>
    </source>
</evidence>
<feature type="compositionally biased region" description="Low complexity" evidence="2">
    <location>
        <begin position="129"/>
        <end position="144"/>
    </location>
</feature>
<keyword evidence="1" id="KW-0175">Coiled coil</keyword>
<accession>A0A3N4KK50</accession>
<dbReference type="OrthoDB" id="99432at2759"/>
<proteinExistence type="predicted"/>
<feature type="compositionally biased region" description="Polar residues" evidence="2">
    <location>
        <begin position="194"/>
        <end position="210"/>
    </location>
</feature>